<protein>
    <submittedName>
        <fullName evidence="2">Uncharacterized protein</fullName>
    </submittedName>
</protein>
<feature type="region of interest" description="Disordered" evidence="1">
    <location>
        <begin position="1"/>
        <end position="42"/>
    </location>
</feature>
<proteinExistence type="predicted"/>
<feature type="compositionally biased region" description="Polar residues" evidence="1">
    <location>
        <begin position="28"/>
        <end position="42"/>
    </location>
</feature>
<feature type="compositionally biased region" description="Basic and acidic residues" evidence="1">
    <location>
        <begin position="8"/>
        <end position="22"/>
    </location>
</feature>
<dbReference type="EMBL" id="VSRR010103719">
    <property type="protein sequence ID" value="MPC95836.1"/>
    <property type="molecule type" value="Genomic_DNA"/>
</dbReference>
<evidence type="ECO:0000256" key="1">
    <source>
        <dbReference type="SAM" id="MobiDB-lite"/>
    </source>
</evidence>
<dbReference type="AlphaFoldDB" id="A0A5B7JNE1"/>
<comment type="caution">
    <text evidence="2">The sequence shown here is derived from an EMBL/GenBank/DDBJ whole genome shotgun (WGS) entry which is preliminary data.</text>
</comment>
<accession>A0A5B7JNE1</accession>
<dbReference type="Proteomes" id="UP000324222">
    <property type="component" value="Unassembled WGS sequence"/>
</dbReference>
<sequence length="100" mass="10977">MPAFGVGVKDEYNESDGRETPKVRVQNRMKNTGPATTEGESNQRVLTLTTCGRKLGFLQSYTSSEELDPASHQFCPDKTWFHPEGGHNGGIRPCLAPTLP</sequence>
<organism evidence="2 3">
    <name type="scientific">Portunus trituberculatus</name>
    <name type="common">Swimming crab</name>
    <name type="synonym">Neptunus trituberculatus</name>
    <dbReference type="NCBI Taxonomy" id="210409"/>
    <lineage>
        <taxon>Eukaryota</taxon>
        <taxon>Metazoa</taxon>
        <taxon>Ecdysozoa</taxon>
        <taxon>Arthropoda</taxon>
        <taxon>Crustacea</taxon>
        <taxon>Multicrustacea</taxon>
        <taxon>Malacostraca</taxon>
        <taxon>Eumalacostraca</taxon>
        <taxon>Eucarida</taxon>
        <taxon>Decapoda</taxon>
        <taxon>Pleocyemata</taxon>
        <taxon>Brachyura</taxon>
        <taxon>Eubrachyura</taxon>
        <taxon>Portunoidea</taxon>
        <taxon>Portunidae</taxon>
        <taxon>Portuninae</taxon>
        <taxon>Portunus</taxon>
    </lineage>
</organism>
<name>A0A5B7JNE1_PORTR</name>
<evidence type="ECO:0000313" key="2">
    <source>
        <dbReference type="EMBL" id="MPC95836.1"/>
    </source>
</evidence>
<evidence type="ECO:0000313" key="3">
    <source>
        <dbReference type="Proteomes" id="UP000324222"/>
    </source>
</evidence>
<keyword evidence="3" id="KW-1185">Reference proteome</keyword>
<reference evidence="2 3" key="1">
    <citation type="submission" date="2019-05" db="EMBL/GenBank/DDBJ databases">
        <title>Another draft genome of Portunus trituberculatus and its Hox gene families provides insights of decapod evolution.</title>
        <authorList>
            <person name="Jeong J.-H."/>
            <person name="Song I."/>
            <person name="Kim S."/>
            <person name="Choi T."/>
            <person name="Kim D."/>
            <person name="Ryu S."/>
            <person name="Kim W."/>
        </authorList>
    </citation>
    <scope>NUCLEOTIDE SEQUENCE [LARGE SCALE GENOMIC DNA]</scope>
    <source>
        <tissue evidence="2">Muscle</tissue>
    </source>
</reference>
<gene>
    <name evidence="2" type="ORF">E2C01_091064</name>
</gene>